<dbReference type="InterPro" id="IPR026954">
    <property type="entry name" value="PknH-like_Extracell"/>
</dbReference>
<protein>
    <submittedName>
        <fullName evidence="3">Sensor domain-containing protein</fullName>
    </submittedName>
</protein>
<dbReference type="RefSeq" id="WP_163791798.1">
    <property type="nucleotide sequence ID" value="NZ_AP022587.1"/>
</dbReference>
<evidence type="ECO:0000256" key="1">
    <source>
        <dbReference type="SAM" id="SignalP"/>
    </source>
</evidence>
<accession>A0A7I7QD53</accession>
<dbReference type="Gene3D" id="3.40.1000.70">
    <property type="entry name" value="PknH-like extracellular domain"/>
    <property type="match status" value="1"/>
</dbReference>
<reference evidence="3 4" key="1">
    <citation type="journal article" date="2019" name="Emerg. Microbes Infect.">
        <title>Comprehensive subspecies identification of 175 nontuberculous mycobacteria species based on 7547 genomic profiles.</title>
        <authorList>
            <person name="Matsumoto Y."/>
            <person name="Kinjo T."/>
            <person name="Motooka D."/>
            <person name="Nabeya D."/>
            <person name="Jung N."/>
            <person name="Uechi K."/>
            <person name="Horii T."/>
            <person name="Iida T."/>
            <person name="Fujita J."/>
            <person name="Nakamura S."/>
        </authorList>
    </citation>
    <scope>NUCLEOTIDE SEQUENCE [LARGE SCALE GENOMIC DNA]</scope>
    <source>
        <strain evidence="3 4">JCM 17783</strain>
    </source>
</reference>
<feature type="domain" description="PknH-like extracellular" evidence="2">
    <location>
        <begin position="42"/>
        <end position="232"/>
    </location>
</feature>
<gene>
    <name evidence="3" type="primary">lppH_4</name>
    <name evidence="3" type="ORF">MSTO_44500</name>
</gene>
<evidence type="ECO:0000313" key="4">
    <source>
        <dbReference type="Proteomes" id="UP000467130"/>
    </source>
</evidence>
<evidence type="ECO:0000313" key="3">
    <source>
        <dbReference type="EMBL" id="BBY24245.1"/>
    </source>
</evidence>
<organism evidence="3 4">
    <name type="scientific">Mycobacterium stomatepiae</name>
    <dbReference type="NCBI Taxonomy" id="470076"/>
    <lineage>
        <taxon>Bacteria</taxon>
        <taxon>Bacillati</taxon>
        <taxon>Actinomycetota</taxon>
        <taxon>Actinomycetes</taxon>
        <taxon>Mycobacteriales</taxon>
        <taxon>Mycobacteriaceae</taxon>
        <taxon>Mycobacterium</taxon>
        <taxon>Mycobacterium simiae complex</taxon>
    </lineage>
</organism>
<keyword evidence="4" id="KW-1185">Reference proteome</keyword>
<dbReference type="PROSITE" id="PS51257">
    <property type="entry name" value="PROKAR_LIPOPROTEIN"/>
    <property type="match status" value="1"/>
</dbReference>
<evidence type="ECO:0000259" key="2">
    <source>
        <dbReference type="Pfam" id="PF14032"/>
    </source>
</evidence>
<feature type="signal peptide" evidence="1">
    <location>
        <begin position="1"/>
        <end position="19"/>
    </location>
</feature>
<dbReference type="KEGG" id="msto:MSTO_44500"/>
<dbReference type="EMBL" id="AP022587">
    <property type="protein sequence ID" value="BBY24245.1"/>
    <property type="molecule type" value="Genomic_DNA"/>
</dbReference>
<feature type="chain" id="PRO_5039445679" evidence="1">
    <location>
        <begin position="20"/>
        <end position="236"/>
    </location>
</feature>
<name>A0A7I7QD53_9MYCO</name>
<dbReference type="Pfam" id="PF14032">
    <property type="entry name" value="PknH_C"/>
    <property type="match status" value="1"/>
</dbReference>
<sequence length="236" mass="24971">MRQRLAVFVLTLLATVAVGCTSNVAGKAVRADKSGAPSRNPVAVSELEGLLLSPDKVNSALGAKSMKVWVNAKSLWNWSSGVNDKNCLAIDGPAQEKVYAGSGWTAMRGQRIDDSVDGSKKRDHYAIQALVAFPSARDADAFYDASVQSWSACSKRRFSDVTPGQPDTVWTVAGVTTDNGMLSTSEVQEGGDGWTCQRALTARNNVVIDIVTCAYSQVGSPATDIASQLAAKVAKQ</sequence>
<proteinExistence type="predicted"/>
<dbReference type="AlphaFoldDB" id="A0A7I7QD53"/>
<dbReference type="Proteomes" id="UP000467130">
    <property type="component" value="Chromosome"/>
</dbReference>
<keyword evidence="1" id="KW-0732">Signal</keyword>
<dbReference type="InterPro" id="IPR038232">
    <property type="entry name" value="PknH-like_Extracell_sf"/>
</dbReference>